<evidence type="ECO:0008006" key="5">
    <source>
        <dbReference type="Google" id="ProtNLM"/>
    </source>
</evidence>
<keyword evidence="2" id="KW-1133">Transmembrane helix</keyword>
<dbReference type="AlphaFoldDB" id="A0A0S4QEC9"/>
<gene>
    <name evidence="3" type="ORF">Ga0074812_101374</name>
</gene>
<keyword evidence="2" id="KW-0812">Transmembrane</keyword>
<keyword evidence="2" id="KW-0472">Membrane</keyword>
<name>A0A0S4QEC9_9ACTN</name>
<reference evidence="4" key="1">
    <citation type="submission" date="2015-11" db="EMBL/GenBank/DDBJ databases">
        <authorList>
            <person name="Varghese N."/>
        </authorList>
    </citation>
    <scope>NUCLEOTIDE SEQUENCE [LARGE SCALE GENOMIC DNA]</scope>
    <source>
        <strain evidence="4">DSM 45899</strain>
    </source>
</reference>
<dbReference type="Proteomes" id="UP000198802">
    <property type="component" value="Unassembled WGS sequence"/>
</dbReference>
<feature type="transmembrane region" description="Helical" evidence="2">
    <location>
        <begin position="24"/>
        <end position="50"/>
    </location>
</feature>
<sequence>MSATAITSAKAPAKPRQKRLSRQLLLTAHVLVSVGWNGVALGQLALAVTASVNGDIRHPAYELMHVFDRALNIPLALLTLATGILISLRTRWGLLHHWWVVTKLAITVFAVIFAAGFMRTLIVRAGDATADGEIHYSAPAVAIITGACLMNALFITATFLSTLKPWGRTRRGRQTGPRRRGPVPVSPAEPPARPARETADEAVPEPAGAPVPSPATTSPGGAHL</sequence>
<feature type="compositionally biased region" description="Basic residues" evidence="1">
    <location>
        <begin position="167"/>
        <end position="181"/>
    </location>
</feature>
<evidence type="ECO:0000256" key="1">
    <source>
        <dbReference type="SAM" id="MobiDB-lite"/>
    </source>
</evidence>
<protein>
    <recommendedName>
        <fullName evidence="5">DUF2269 domain-containing protein</fullName>
    </recommendedName>
</protein>
<feature type="region of interest" description="Disordered" evidence="1">
    <location>
        <begin position="167"/>
        <end position="224"/>
    </location>
</feature>
<proteinExistence type="predicted"/>
<accession>A0A0S4QEC9</accession>
<organism evidence="3 4">
    <name type="scientific">Parafrankia irregularis</name>
    <dbReference type="NCBI Taxonomy" id="795642"/>
    <lineage>
        <taxon>Bacteria</taxon>
        <taxon>Bacillati</taxon>
        <taxon>Actinomycetota</taxon>
        <taxon>Actinomycetes</taxon>
        <taxon>Frankiales</taxon>
        <taxon>Frankiaceae</taxon>
        <taxon>Parafrankia</taxon>
    </lineage>
</organism>
<feature type="transmembrane region" description="Helical" evidence="2">
    <location>
        <begin position="138"/>
        <end position="163"/>
    </location>
</feature>
<feature type="transmembrane region" description="Helical" evidence="2">
    <location>
        <begin position="70"/>
        <end position="88"/>
    </location>
</feature>
<evidence type="ECO:0000256" key="2">
    <source>
        <dbReference type="SAM" id="Phobius"/>
    </source>
</evidence>
<dbReference type="EMBL" id="FAOZ01000001">
    <property type="protein sequence ID" value="CUU53876.1"/>
    <property type="molecule type" value="Genomic_DNA"/>
</dbReference>
<dbReference type="RefSeq" id="WP_091270842.1">
    <property type="nucleotide sequence ID" value="NZ_FAOZ01000001.1"/>
</dbReference>
<evidence type="ECO:0000313" key="4">
    <source>
        <dbReference type="Proteomes" id="UP000198802"/>
    </source>
</evidence>
<feature type="transmembrane region" description="Helical" evidence="2">
    <location>
        <begin position="100"/>
        <end position="118"/>
    </location>
</feature>
<evidence type="ECO:0000313" key="3">
    <source>
        <dbReference type="EMBL" id="CUU53876.1"/>
    </source>
</evidence>
<keyword evidence="4" id="KW-1185">Reference proteome</keyword>
<feature type="compositionally biased region" description="Pro residues" evidence="1">
    <location>
        <begin position="184"/>
        <end position="193"/>
    </location>
</feature>